<keyword evidence="1" id="KW-0472">Membrane</keyword>
<feature type="transmembrane region" description="Helical" evidence="1">
    <location>
        <begin position="61"/>
        <end position="83"/>
    </location>
</feature>
<dbReference type="Proteomes" id="UP000809621">
    <property type="component" value="Unassembled WGS sequence"/>
</dbReference>
<comment type="caution">
    <text evidence="2">The sequence shown here is derived from an EMBL/GenBank/DDBJ whole genome shotgun (WGS) entry which is preliminary data.</text>
</comment>
<accession>A0ABS2HG28</accession>
<evidence type="ECO:0000313" key="3">
    <source>
        <dbReference type="Proteomes" id="UP000809621"/>
    </source>
</evidence>
<dbReference type="RefSeq" id="WP_205157204.1">
    <property type="nucleotide sequence ID" value="NZ_JAFEUM010000001.1"/>
</dbReference>
<keyword evidence="1" id="KW-0812">Transmembrane</keyword>
<reference evidence="2 3" key="1">
    <citation type="submission" date="2021-02" db="EMBL/GenBank/DDBJ databases">
        <authorList>
            <person name="Park J.-S."/>
        </authorList>
    </citation>
    <scope>NUCLEOTIDE SEQUENCE [LARGE SCALE GENOMIC DNA]</scope>
    <source>
        <strain evidence="2 3">188UL20-2</strain>
    </source>
</reference>
<evidence type="ECO:0000313" key="2">
    <source>
        <dbReference type="EMBL" id="MBM7035616.1"/>
    </source>
</evidence>
<name>A0ABS2HG28_9VIBR</name>
<protein>
    <submittedName>
        <fullName evidence="2">Uncharacterized protein</fullName>
    </submittedName>
</protein>
<feature type="transmembrane region" description="Helical" evidence="1">
    <location>
        <begin position="28"/>
        <end position="55"/>
    </location>
</feature>
<evidence type="ECO:0000256" key="1">
    <source>
        <dbReference type="SAM" id="Phobius"/>
    </source>
</evidence>
<gene>
    <name evidence="2" type="ORF">JQC93_04280</name>
</gene>
<dbReference type="EMBL" id="JAFEUM010000001">
    <property type="protein sequence ID" value="MBM7035616.1"/>
    <property type="molecule type" value="Genomic_DNA"/>
</dbReference>
<proteinExistence type="predicted"/>
<sequence>MSEFVDKMQVATKAQSALLKAEMKRTKITAVLVVISVLCMLIALLGLNAGFYFYLMEQQPQQAAALTLAGTNFVLGVIPLIVANNLQPSDEEKLLQDIRDRAYESATGPITQLLSPTKSLDGLSPLIGLAIKTLIKK</sequence>
<keyword evidence="3" id="KW-1185">Reference proteome</keyword>
<organism evidence="2 3">
    <name type="scientific">Vibrio ulleungensis</name>
    <dbReference type="NCBI Taxonomy" id="2807619"/>
    <lineage>
        <taxon>Bacteria</taxon>
        <taxon>Pseudomonadati</taxon>
        <taxon>Pseudomonadota</taxon>
        <taxon>Gammaproteobacteria</taxon>
        <taxon>Vibrionales</taxon>
        <taxon>Vibrionaceae</taxon>
        <taxon>Vibrio</taxon>
    </lineage>
</organism>
<keyword evidence="1" id="KW-1133">Transmembrane helix</keyword>